<name>A0A1J5EHG8_9BACT</name>
<gene>
    <name evidence="1" type="ORF">AUJ95_02035</name>
</gene>
<sequence length="120" mass="13242">MYLGLTRFSARTYAANFAVDHVAAIVSHAKTLLPSRKVYLAVNTLMLESEHSKVMHSLAECAEAGVDAFIVQDWGIAYLVRKFFPMVRLHASTQMAVHGRSGVEVLAAFGYISTIRSILQ</sequence>
<dbReference type="InterPro" id="IPR051454">
    <property type="entry name" value="RNA/ubiquinone_mod_enzymes"/>
</dbReference>
<accession>A0A1J5EHG8</accession>
<dbReference type="EMBL" id="MNYI01000058">
    <property type="protein sequence ID" value="OIP42144.1"/>
    <property type="molecule type" value="Genomic_DNA"/>
</dbReference>
<protein>
    <recommendedName>
        <fullName evidence="3">Peptidase U32</fullName>
    </recommendedName>
</protein>
<dbReference type="Pfam" id="PF01136">
    <property type="entry name" value="Peptidase_U32"/>
    <property type="match status" value="1"/>
</dbReference>
<dbReference type="STRING" id="1817895.AUJ95_02035"/>
<dbReference type="PANTHER" id="PTHR30217">
    <property type="entry name" value="PEPTIDASE U32 FAMILY"/>
    <property type="match status" value="1"/>
</dbReference>
<evidence type="ECO:0000313" key="1">
    <source>
        <dbReference type="EMBL" id="OIP42144.1"/>
    </source>
</evidence>
<dbReference type="InterPro" id="IPR001539">
    <property type="entry name" value="Peptidase_U32"/>
</dbReference>
<dbReference type="Proteomes" id="UP000183085">
    <property type="component" value="Unassembled WGS sequence"/>
</dbReference>
<reference evidence="1 2" key="1">
    <citation type="journal article" date="2016" name="Environ. Microbiol.">
        <title>Genomic resolution of a cold subsurface aquifer community provides metabolic insights for novel microbes adapted to high CO concentrations.</title>
        <authorList>
            <person name="Probst A.J."/>
            <person name="Castelle C.J."/>
            <person name="Singh A."/>
            <person name="Brown C.T."/>
            <person name="Anantharaman K."/>
            <person name="Sharon I."/>
            <person name="Hug L.A."/>
            <person name="Burstein D."/>
            <person name="Emerson J.B."/>
            <person name="Thomas B.C."/>
            <person name="Banfield J.F."/>
        </authorList>
    </citation>
    <scope>NUCLEOTIDE SEQUENCE [LARGE SCALE GENOMIC DNA]</scope>
    <source>
        <strain evidence="1">CG2_30_40_21</strain>
    </source>
</reference>
<proteinExistence type="predicted"/>
<comment type="caution">
    <text evidence="1">The sequence shown here is derived from an EMBL/GenBank/DDBJ whole genome shotgun (WGS) entry which is preliminary data.</text>
</comment>
<evidence type="ECO:0008006" key="3">
    <source>
        <dbReference type="Google" id="ProtNLM"/>
    </source>
</evidence>
<dbReference type="PANTHER" id="PTHR30217:SF10">
    <property type="entry name" value="23S RRNA 5-HYDROXYCYTIDINE C2501 SYNTHASE"/>
    <property type="match status" value="1"/>
</dbReference>
<organism evidence="1 2">
    <name type="scientific">Candidatus Desantisbacteria bacterium CG2_30_40_21</name>
    <dbReference type="NCBI Taxonomy" id="1817895"/>
    <lineage>
        <taxon>Bacteria</taxon>
        <taxon>Candidatus Desantisiibacteriota</taxon>
    </lineage>
</organism>
<dbReference type="AlphaFoldDB" id="A0A1J5EHG8"/>
<evidence type="ECO:0000313" key="2">
    <source>
        <dbReference type="Proteomes" id="UP000183085"/>
    </source>
</evidence>